<sequence>MKTFLQWAKSLFDTPTYGQRLESYITSKNPTNIADVEYWANTFERAVQKGLV</sequence>
<name>A0A6J7WKW9_9CAUD</name>
<gene>
    <name evidence="1" type="ORF">UFOVP190_305</name>
</gene>
<protein>
    <submittedName>
        <fullName evidence="1">Uncharacterized protein</fullName>
    </submittedName>
</protein>
<dbReference type="EMBL" id="LR798243">
    <property type="protein sequence ID" value="CAB5214885.1"/>
    <property type="molecule type" value="Genomic_DNA"/>
</dbReference>
<organism evidence="1">
    <name type="scientific">uncultured Caudovirales phage</name>
    <dbReference type="NCBI Taxonomy" id="2100421"/>
    <lineage>
        <taxon>Viruses</taxon>
        <taxon>Duplodnaviria</taxon>
        <taxon>Heunggongvirae</taxon>
        <taxon>Uroviricota</taxon>
        <taxon>Caudoviricetes</taxon>
        <taxon>Peduoviridae</taxon>
        <taxon>Maltschvirus</taxon>
        <taxon>Maltschvirus maltsch</taxon>
    </lineage>
</organism>
<accession>A0A6J7WKW9</accession>
<reference evidence="1" key="1">
    <citation type="submission" date="2020-05" db="EMBL/GenBank/DDBJ databases">
        <authorList>
            <person name="Chiriac C."/>
            <person name="Salcher M."/>
            <person name="Ghai R."/>
            <person name="Kavagutti S V."/>
        </authorList>
    </citation>
    <scope>NUCLEOTIDE SEQUENCE</scope>
</reference>
<proteinExistence type="predicted"/>
<evidence type="ECO:0000313" key="1">
    <source>
        <dbReference type="EMBL" id="CAB5214885.1"/>
    </source>
</evidence>